<name>A0AAE0IE32_9PEZI</name>
<dbReference type="Gene3D" id="3.40.50.720">
    <property type="entry name" value="NAD(P)-binding Rossmann-like Domain"/>
    <property type="match status" value="1"/>
</dbReference>
<gene>
    <name evidence="2" type="ORF">B0T19DRAFT_462814</name>
</gene>
<sequence>MSIQTPPNKYEQSPSPSERPAPRTSHPPQPPSKPNIFLRNQFRTKLQLPTTTTNHVAIITGGNSGLGLEAASQLLSHQLSHLILVQLNMASYASIQAFVRRVETELTCLDLVLLNAGLINTEFRTVPETGHEEVIQRPLLPSLDMPDQFDINEQYRAPKLLAHMVLRKLGDCVRAEDVVINLADPGFVKGTALARAGVCG</sequence>
<accession>A0AAE0IE32</accession>
<evidence type="ECO:0000313" key="3">
    <source>
        <dbReference type="Proteomes" id="UP001286456"/>
    </source>
</evidence>
<reference evidence="2" key="2">
    <citation type="submission" date="2023-06" db="EMBL/GenBank/DDBJ databases">
        <authorList>
            <consortium name="Lawrence Berkeley National Laboratory"/>
            <person name="Haridas S."/>
            <person name="Hensen N."/>
            <person name="Bonometti L."/>
            <person name="Westerberg I."/>
            <person name="Brannstrom I.O."/>
            <person name="Guillou S."/>
            <person name="Cros-Aarteil S."/>
            <person name="Calhoun S."/>
            <person name="Kuo A."/>
            <person name="Mondo S."/>
            <person name="Pangilinan J."/>
            <person name="Riley R."/>
            <person name="Labutti K."/>
            <person name="Andreopoulos B."/>
            <person name="Lipzen A."/>
            <person name="Chen C."/>
            <person name="Yanf M."/>
            <person name="Daum C."/>
            <person name="Ng V."/>
            <person name="Clum A."/>
            <person name="Steindorff A."/>
            <person name="Ohm R."/>
            <person name="Martin F."/>
            <person name="Silar P."/>
            <person name="Natvig D."/>
            <person name="Lalanne C."/>
            <person name="Gautier V."/>
            <person name="Ament-Velasquez S.L."/>
            <person name="Kruys A."/>
            <person name="Hutchinson M.I."/>
            <person name="Powell A.J."/>
            <person name="Barry K."/>
            <person name="Miller A.N."/>
            <person name="Grigoriev I.V."/>
            <person name="Debuchy R."/>
            <person name="Gladieux P."/>
            <person name="Thoren M.H."/>
            <person name="Johannesson H."/>
        </authorList>
    </citation>
    <scope>NUCLEOTIDE SEQUENCE</scope>
    <source>
        <strain evidence="2">SMH4131-1</strain>
    </source>
</reference>
<dbReference type="SUPFAM" id="SSF51735">
    <property type="entry name" value="NAD(P)-binding Rossmann-fold domains"/>
    <property type="match status" value="1"/>
</dbReference>
<comment type="caution">
    <text evidence="2">The sequence shown here is derived from an EMBL/GenBank/DDBJ whole genome shotgun (WGS) entry which is preliminary data.</text>
</comment>
<proteinExistence type="predicted"/>
<dbReference type="Proteomes" id="UP001286456">
    <property type="component" value="Unassembled WGS sequence"/>
</dbReference>
<feature type="compositionally biased region" description="Polar residues" evidence="1">
    <location>
        <begin position="1"/>
        <end position="16"/>
    </location>
</feature>
<reference evidence="2" key="1">
    <citation type="journal article" date="2023" name="Mol. Phylogenet. Evol.">
        <title>Genome-scale phylogeny and comparative genomics of the fungal order Sordariales.</title>
        <authorList>
            <person name="Hensen N."/>
            <person name="Bonometti L."/>
            <person name="Westerberg I."/>
            <person name="Brannstrom I.O."/>
            <person name="Guillou S."/>
            <person name="Cros-Aarteil S."/>
            <person name="Calhoun S."/>
            <person name="Haridas S."/>
            <person name="Kuo A."/>
            <person name="Mondo S."/>
            <person name="Pangilinan J."/>
            <person name="Riley R."/>
            <person name="LaButti K."/>
            <person name="Andreopoulos B."/>
            <person name="Lipzen A."/>
            <person name="Chen C."/>
            <person name="Yan M."/>
            <person name="Daum C."/>
            <person name="Ng V."/>
            <person name="Clum A."/>
            <person name="Steindorff A."/>
            <person name="Ohm R.A."/>
            <person name="Martin F."/>
            <person name="Silar P."/>
            <person name="Natvig D.O."/>
            <person name="Lalanne C."/>
            <person name="Gautier V."/>
            <person name="Ament-Velasquez S.L."/>
            <person name="Kruys A."/>
            <person name="Hutchinson M.I."/>
            <person name="Powell A.J."/>
            <person name="Barry K."/>
            <person name="Miller A.N."/>
            <person name="Grigoriev I.V."/>
            <person name="Debuchy R."/>
            <person name="Gladieux P."/>
            <person name="Hiltunen Thoren M."/>
            <person name="Johannesson H."/>
        </authorList>
    </citation>
    <scope>NUCLEOTIDE SEQUENCE</scope>
    <source>
        <strain evidence="2">SMH4131-1</strain>
    </source>
</reference>
<dbReference type="EMBL" id="JAUEPO010000004">
    <property type="protein sequence ID" value="KAK3323309.1"/>
    <property type="molecule type" value="Genomic_DNA"/>
</dbReference>
<organism evidence="2 3">
    <name type="scientific">Cercophora scortea</name>
    <dbReference type="NCBI Taxonomy" id="314031"/>
    <lineage>
        <taxon>Eukaryota</taxon>
        <taxon>Fungi</taxon>
        <taxon>Dikarya</taxon>
        <taxon>Ascomycota</taxon>
        <taxon>Pezizomycotina</taxon>
        <taxon>Sordariomycetes</taxon>
        <taxon>Sordariomycetidae</taxon>
        <taxon>Sordariales</taxon>
        <taxon>Lasiosphaeriaceae</taxon>
        <taxon>Cercophora</taxon>
    </lineage>
</organism>
<dbReference type="InterPro" id="IPR036291">
    <property type="entry name" value="NAD(P)-bd_dom_sf"/>
</dbReference>
<evidence type="ECO:0000256" key="1">
    <source>
        <dbReference type="SAM" id="MobiDB-lite"/>
    </source>
</evidence>
<protein>
    <recommendedName>
        <fullName evidence="4">NAD(P)-binding protein</fullName>
    </recommendedName>
</protein>
<feature type="region of interest" description="Disordered" evidence="1">
    <location>
        <begin position="1"/>
        <end position="34"/>
    </location>
</feature>
<dbReference type="AlphaFoldDB" id="A0AAE0IE32"/>
<evidence type="ECO:0008006" key="4">
    <source>
        <dbReference type="Google" id="ProtNLM"/>
    </source>
</evidence>
<keyword evidence="3" id="KW-1185">Reference proteome</keyword>
<dbReference type="PRINTS" id="PR00081">
    <property type="entry name" value="GDHRDH"/>
</dbReference>
<dbReference type="InterPro" id="IPR002347">
    <property type="entry name" value="SDR_fam"/>
</dbReference>
<evidence type="ECO:0000313" key="2">
    <source>
        <dbReference type="EMBL" id="KAK3323309.1"/>
    </source>
</evidence>